<comment type="caution">
    <text evidence="2">The sequence shown here is derived from an EMBL/GenBank/DDBJ whole genome shotgun (WGS) entry which is preliminary data.</text>
</comment>
<reference evidence="3" key="1">
    <citation type="journal article" date="2019" name="Int. J. Syst. Evol. Microbiol.">
        <title>The Global Catalogue of Microorganisms (GCM) 10K type strain sequencing project: providing services to taxonomists for standard genome sequencing and annotation.</title>
        <authorList>
            <consortium name="The Broad Institute Genomics Platform"/>
            <consortium name="The Broad Institute Genome Sequencing Center for Infectious Disease"/>
            <person name="Wu L."/>
            <person name="Ma J."/>
        </authorList>
    </citation>
    <scope>NUCLEOTIDE SEQUENCE [LARGE SCALE GENOMIC DNA]</scope>
    <source>
        <strain evidence="3">CCUG 54939</strain>
    </source>
</reference>
<evidence type="ECO:0000313" key="3">
    <source>
        <dbReference type="Proteomes" id="UP001595692"/>
    </source>
</evidence>
<evidence type="ECO:0000259" key="1">
    <source>
        <dbReference type="Pfam" id="PF01882"/>
    </source>
</evidence>
<dbReference type="PANTHER" id="PTHR33608:SF12">
    <property type="entry name" value="DUF58 DOMAIN-CONTAINING PROTEIN"/>
    <property type="match status" value="1"/>
</dbReference>
<dbReference type="Proteomes" id="UP001595692">
    <property type="component" value="Unassembled WGS sequence"/>
</dbReference>
<protein>
    <submittedName>
        <fullName evidence="2">DUF58 domain-containing protein</fullName>
    </submittedName>
</protein>
<accession>A0ABV8CNX0</accession>
<dbReference type="EMBL" id="JBHSAF010000014">
    <property type="protein sequence ID" value="MFC3913799.1"/>
    <property type="molecule type" value="Genomic_DNA"/>
</dbReference>
<dbReference type="InterPro" id="IPR002881">
    <property type="entry name" value="DUF58"/>
</dbReference>
<organism evidence="2 3">
    <name type="scientific">Pseudaeromonas sharmana</name>
    <dbReference type="NCBI Taxonomy" id="328412"/>
    <lineage>
        <taxon>Bacteria</taxon>
        <taxon>Pseudomonadati</taxon>
        <taxon>Pseudomonadota</taxon>
        <taxon>Gammaproteobacteria</taxon>
        <taxon>Aeromonadales</taxon>
        <taxon>Aeromonadaceae</taxon>
        <taxon>Pseudaeromonas</taxon>
    </lineage>
</organism>
<keyword evidence="3" id="KW-1185">Reference proteome</keyword>
<feature type="domain" description="DUF58" evidence="1">
    <location>
        <begin position="48"/>
        <end position="257"/>
    </location>
</feature>
<proteinExistence type="predicted"/>
<gene>
    <name evidence="2" type="ORF">ACFOSS_10020</name>
</gene>
<name>A0ABV8CNX0_9GAMM</name>
<evidence type="ECO:0000313" key="2">
    <source>
        <dbReference type="EMBL" id="MFC3913799.1"/>
    </source>
</evidence>
<dbReference type="RefSeq" id="WP_377152207.1">
    <property type="nucleotide sequence ID" value="NZ_JBHSAF010000014.1"/>
</dbReference>
<sequence length="294" mass="33319">MTPGVSLELEQLLQVPPLSQMLATRQVSNHKTGINQASSKGRGMEFAEVRPYLAGDDVRSIDWRITARTGKPHTKLFREERDRCVYVLLDLDPGMYFGSHGQLKARLATLVAAAASWQALAQGDKIGGIVLIGDEPVRQPPAGRRRDLLTWLHTLHQSYQQGLSRHPVTPRLCDGLKLLSQTIRPGSLVHIISDFYRTSDELWLWLRRLHKSHHVRCYQVLDHLELTLHGKGSLAVDNGREEGFLTSFDSKFAQHYRQVAQHRQHQVQRHLHECCQRAYQLDAARALGSKRGIG</sequence>
<dbReference type="PANTHER" id="PTHR33608">
    <property type="entry name" value="BLL2464 PROTEIN"/>
    <property type="match status" value="1"/>
</dbReference>
<dbReference type="Pfam" id="PF01882">
    <property type="entry name" value="DUF58"/>
    <property type="match status" value="1"/>
</dbReference>